<keyword evidence="3" id="KW-0804">Transcription</keyword>
<sequence length="176" mass="19261">MATRGVATGEIDAQEAVPEAPELFATGAVSGAASGAPQTGAATGDEPRMQHICAVDDQQAEVFRSILARVGDKWSMMLIGMLQQGPYRFTELKRMTPGISARMLTFTLRQLERDGLVERTVYAEIPPRVEYRATRLGSTLVGPVMAIAEWASTHQAEIVAFRDQYDHEQGEARPVR</sequence>
<dbReference type="InterPro" id="IPR036390">
    <property type="entry name" value="WH_DNA-bd_sf"/>
</dbReference>
<reference evidence="5 6" key="1">
    <citation type="submission" date="2020-07" db="EMBL/GenBank/DDBJ databases">
        <title>Sequencing the genomes of 1000 actinobacteria strains.</title>
        <authorList>
            <person name="Klenk H.-P."/>
        </authorList>
    </citation>
    <scope>NUCLEOTIDE SEQUENCE [LARGE SCALE GENOMIC DNA]</scope>
    <source>
        <strain evidence="5 6">DSM 17380</strain>
    </source>
</reference>
<dbReference type="Pfam" id="PF01638">
    <property type="entry name" value="HxlR"/>
    <property type="match status" value="1"/>
</dbReference>
<dbReference type="PROSITE" id="PS51118">
    <property type="entry name" value="HTH_HXLR"/>
    <property type="match status" value="1"/>
</dbReference>
<dbReference type="AlphaFoldDB" id="A0A852REI6"/>
<feature type="domain" description="HTH hxlR-type" evidence="4">
    <location>
        <begin position="53"/>
        <end position="159"/>
    </location>
</feature>
<accession>A0A852REI6</accession>
<evidence type="ECO:0000256" key="1">
    <source>
        <dbReference type="ARBA" id="ARBA00023015"/>
    </source>
</evidence>
<evidence type="ECO:0000256" key="3">
    <source>
        <dbReference type="ARBA" id="ARBA00023163"/>
    </source>
</evidence>
<evidence type="ECO:0000259" key="4">
    <source>
        <dbReference type="PROSITE" id="PS51118"/>
    </source>
</evidence>
<dbReference type="SUPFAM" id="SSF46785">
    <property type="entry name" value="Winged helix' DNA-binding domain"/>
    <property type="match status" value="1"/>
</dbReference>
<dbReference type="EMBL" id="JACCBD010000001">
    <property type="protein sequence ID" value="NYD27270.1"/>
    <property type="molecule type" value="Genomic_DNA"/>
</dbReference>
<dbReference type="PANTHER" id="PTHR33204">
    <property type="entry name" value="TRANSCRIPTIONAL REGULATOR, MARR FAMILY"/>
    <property type="match status" value="1"/>
</dbReference>
<evidence type="ECO:0000256" key="2">
    <source>
        <dbReference type="ARBA" id="ARBA00023125"/>
    </source>
</evidence>
<keyword evidence="6" id="KW-1185">Reference proteome</keyword>
<comment type="caution">
    <text evidence="5">The sequence shown here is derived from an EMBL/GenBank/DDBJ whole genome shotgun (WGS) entry which is preliminary data.</text>
</comment>
<keyword evidence="1" id="KW-0805">Transcription regulation</keyword>
<dbReference type="RefSeq" id="WP_307814604.1">
    <property type="nucleotide sequence ID" value="NZ_BAAALZ010000001.1"/>
</dbReference>
<dbReference type="GO" id="GO:0003677">
    <property type="term" value="F:DNA binding"/>
    <property type="evidence" value="ECO:0007669"/>
    <property type="project" value="UniProtKB-KW"/>
</dbReference>
<dbReference type="InterPro" id="IPR002577">
    <property type="entry name" value="HTH_HxlR"/>
</dbReference>
<dbReference type="InterPro" id="IPR036388">
    <property type="entry name" value="WH-like_DNA-bd_sf"/>
</dbReference>
<organism evidence="5 6">
    <name type="scientific">Leucobacter aridicollis</name>
    <dbReference type="NCBI Taxonomy" id="283878"/>
    <lineage>
        <taxon>Bacteria</taxon>
        <taxon>Bacillati</taxon>
        <taxon>Actinomycetota</taxon>
        <taxon>Actinomycetes</taxon>
        <taxon>Micrococcales</taxon>
        <taxon>Microbacteriaceae</taxon>
        <taxon>Leucobacter</taxon>
    </lineage>
</organism>
<protein>
    <submittedName>
        <fullName evidence="5">DNA-binding HxlR family transcriptional regulator</fullName>
    </submittedName>
</protein>
<evidence type="ECO:0000313" key="5">
    <source>
        <dbReference type="EMBL" id="NYD27270.1"/>
    </source>
</evidence>
<name>A0A852REI6_9MICO</name>
<gene>
    <name evidence="5" type="ORF">BJ960_002073</name>
</gene>
<dbReference type="Gene3D" id="1.10.10.10">
    <property type="entry name" value="Winged helix-like DNA-binding domain superfamily/Winged helix DNA-binding domain"/>
    <property type="match status" value="1"/>
</dbReference>
<keyword evidence="2 5" id="KW-0238">DNA-binding</keyword>
<proteinExistence type="predicted"/>
<evidence type="ECO:0000313" key="6">
    <source>
        <dbReference type="Proteomes" id="UP000586095"/>
    </source>
</evidence>
<dbReference type="Proteomes" id="UP000586095">
    <property type="component" value="Unassembled WGS sequence"/>
</dbReference>
<dbReference type="PANTHER" id="PTHR33204:SF39">
    <property type="entry name" value="TRANSCRIPTIONAL REGULATORY PROTEIN"/>
    <property type="match status" value="1"/>
</dbReference>